<dbReference type="EnsemblMetazoa" id="XM_021057946.2">
    <property type="protein sequence ID" value="XP_020913605.1"/>
    <property type="gene ID" value="LOC110251253"/>
</dbReference>
<proteinExistence type="inferred from homology"/>
<dbReference type="PANTHER" id="PTHR12365:SF7">
    <property type="entry name" value="PROTEIN SPROUTY"/>
    <property type="match status" value="1"/>
</dbReference>
<dbReference type="Proteomes" id="UP000887567">
    <property type="component" value="Unplaced"/>
</dbReference>
<evidence type="ECO:0000313" key="5">
    <source>
        <dbReference type="Proteomes" id="UP000887567"/>
    </source>
</evidence>
<dbReference type="PANTHER" id="PTHR12365">
    <property type="entry name" value="SPROUTY"/>
    <property type="match status" value="1"/>
</dbReference>
<keyword evidence="3" id="KW-1133">Transmembrane helix</keyword>
<comment type="similarity">
    <text evidence="1">Belongs to the sprouty family.</text>
</comment>
<dbReference type="OrthoDB" id="10038884at2759"/>
<dbReference type="InterPro" id="IPR051192">
    <property type="entry name" value="Sprouty_domain"/>
</dbReference>
<dbReference type="InterPro" id="IPR007875">
    <property type="entry name" value="Sprouty"/>
</dbReference>
<dbReference type="RefSeq" id="XP_020913605.1">
    <property type="nucleotide sequence ID" value="XM_021057946.2"/>
</dbReference>
<dbReference type="GO" id="GO:0016020">
    <property type="term" value="C:membrane"/>
    <property type="evidence" value="ECO:0007669"/>
    <property type="project" value="InterPro"/>
</dbReference>
<dbReference type="PROSITE" id="PS51227">
    <property type="entry name" value="SPR"/>
    <property type="match status" value="1"/>
</dbReference>
<feature type="region of interest" description="Disordered" evidence="2">
    <location>
        <begin position="86"/>
        <end position="106"/>
    </location>
</feature>
<keyword evidence="3" id="KW-0812">Transmembrane</keyword>
<dbReference type="GO" id="GO:0048513">
    <property type="term" value="P:animal organ development"/>
    <property type="evidence" value="ECO:0007669"/>
    <property type="project" value="TreeGrafter"/>
</dbReference>
<organism evidence="4 5">
    <name type="scientific">Exaiptasia diaphana</name>
    <name type="common">Tropical sea anemone</name>
    <name type="synonym">Aiptasia pulchella</name>
    <dbReference type="NCBI Taxonomy" id="2652724"/>
    <lineage>
        <taxon>Eukaryota</taxon>
        <taxon>Metazoa</taxon>
        <taxon>Cnidaria</taxon>
        <taxon>Anthozoa</taxon>
        <taxon>Hexacorallia</taxon>
        <taxon>Actiniaria</taxon>
        <taxon>Aiptasiidae</taxon>
        <taxon>Exaiptasia</taxon>
    </lineage>
</organism>
<reference evidence="4" key="1">
    <citation type="submission" date="2022-11" db="UniProtKB">
        <authorList>
            <consortium name="EnsemblMetazoa"/>
        </authorList>
    </citation>
    <scope>IDENTIFICATION</scope>
</reference>
<keyword evidence="5" id="KW-1185">Reference proteome</keyword>
<dbReference type="GeneID" id="110251253"/>
<dbReference type="GO" id="GO:0046580">
    <property type="term" value="P:negative regulation of Ras protein signal transduction"/>
    <property type="evidence" value="ECO:0007669"/>
    <property type="project" value="TreeGrafter"/>
</dbReference>
<dbReference type="AlphaFoldDB" id="A0A913Y2V3"/>
<evidence type="ECO:0000256" key="2">
    <source>
        <dbReference type="SAM" id="MobiDB-lite"/>
    </source>
</evidence>
<dbReference type="GO" id="GO:0040037">
    <property type="term" value="P:negative regulation of fibroblast growth factor receptor signaling pathway"/>
    <property type="evidence" value="ECO:0007669"/>
    <property type="project" value="TreeGrafter"/>
</dbReference>
<dbReference type="GO" id="GO:0005829">
    <property type="term" value="C:cytosol"/>
    <property type="evidence" value="ECO:0007669"/>
    <property type="project" value="TreeGrafter"/>
</dbReference>
<evidence type="ECO:0000313" key="4">
    <source>
        <dbReference type="EnsemblMetazoa" id="XP_020913605.1"/>
    </source>
</evidence>
<keyword evidence="3" id="KW-0472">Membrane</keyword>
<evidence type="ECO:0000256" key="3">
    <source>
        <dbReference type="SAM" id="Phobius"/>
    </source>
</evidence>
<feature type="transmembrane region" description="Helical" evidence="3">
    <location>
        <begin position="261"/>
        <end position="281"/>
    </location>
</feature>
<dbReference type="Pfam" id="PF05210">
    <property type="entry name" value="Sprouty"/>
    <property type="match status" value="1"/>
</dbReference>
<name>A0A913Y2V3_EXADI</name>
<dbReference type="OMA" id="KTRTHES"/>
<accession>A0A913Y2V3</accession>
<dbReference type="KEGG" id="epa:110251253"/>
<evidence type="ECO:0000256" key="1">
    <source>
        <dbReference type="ARBA" id="ARBA00010964"/>
    </source>
</evidence>
<sequence>MKSERLKGLPPTTSNYYNSFQVKTLPRETDCTDFPSTVDDSDIEEYYPFVIGRGASFKIIDPKVYKQLRKHNIPQTKHIRIAECAKKSSKTRTHESGRKSTSSKSAIEMEDEYCELSPLAKGPAPFIPPRRTKQPVVETRETVNRLTPSKKRVQNEYHDPKAWMVKLNSQNTDSSVTTKLCVDDIKSEKDLLKGTDGNFTELLNEKSRTYLCGHDTEEVVDYATCMCCVKGFFYHCTKDSEDEGRIADDPCSCSGPLRSCLPRWGCLAVLSIFLPCLLCYLPVAGCRKAASCISCKKKKAQKRKTKSTAKDKRTLTL</sequence>
<protein>
    <submittedName>
        <fullName evidence="4">Uncharacterized protein</fullName>
    </submittedName>
</protein>
<feature type="compositionally biased region" description="Basic and acidic residues" evidence="2">
    <location>
        <begin position="86"/>
        <end position="98"/>
    </location>
</feature>